<evidence type="ECO:0000259" key="1">
    <source>
        <dbReference type="Pfam" id="PF12760"/>
    </source>
</evidence>
<gene>
    <name evidence="2" type="ORF">GC097_07680</name>
</gene>
<reference evidence="2 3" key="1">
    <citation type="submission" date="2019-10" db="EMBL/GenBank/DDBJ databases">
        <title>Description of Paenibacillus pedi sp. nov.</title>
        <authorList>
            <person name="Carlier A."/>
            <person name="Qi S."/>
        </authorList>
    </citation>
    <scope>NUCLEOTIDE SEQUENCE [LARGE SCALE GENOMIC DNA]</scope>
    <source>
        <strain evidence="2 3">LMG 31457</strain>
    </source>
</reference>
<evidence type="ECO:0000313" key="3">
    <source>
        <dbReference type="Proteomes" id="UP000618579"/>
    </source>
</evidence>
<dbReference type="EMBL" id="WHNZ01000015">
    <property type="protein sequence ID" value="NOU99892.1"/>
    <property type="molecule type" value="Genomic_DNA"/>
</dbReference>
<feature type="domain" description="Transposase zinc-ribbon" evidence="1">
    <location>
        <begin position="23"/>
        <end position="67"/>
    </location>
</feature>
<name>A0ABX1ZJS2_9BACL</name>
<dbReference type="Pfam" id="PF12760">
    <property type="entry name" value="Zn_ribbon_IS1595"/>
    <property type="match status" value="1"/>
</dbReference>
<proteinExistence type="predicted"/>
<organism evidence="2 3">
    <name type="scientific">Paenibacillus planticolens</name>
    <dbReference type="NCBI Taxonomy" id="2654976"/>
    <lineage>
        <taxon>Bacteria</taxon>
        <taxon>Bacillati</taxon>
        <taxon>Bacillota</taxon>
        <taxon>Bacilli</taxon>
        <taxon>Bacillales</taxon>
        <taxon>Paenibacillaceae</taxon>
        <taxon>Paenibacillus</taxon>
    </lineage>
</organism>
<dbReference type="Proteomes" id="UP000618579">
    <property type="component" value="Unassembled WGS sequence"/>
</dbReference>
<evidence type="ECO:0000313" key="2">
    <source>
        <dbReference type="EMBL" id="NOU99892.1"/>
    </source>
</evidence>
<comment type="caution">
    <text evidence="2">The sequence shown here is derived from an EMBL/GenBank/DDBJ whole genome shotgun (WGS) entry which is preliminary data.</text>
</comment>
<accession>A0ABX1ZJS2</accession>
<sequence>MFALEVIFVNLFVFESVEDSFITEEDCERFLMKKRWGDGFCCPKCDHHLFYKVKTRNLLECKECRTQISLTAGTVMHKSKLPLMLWFKAIRALIQEEETYTIGSFASLLNVNYRTAKLMLEKIHQALNKEYRRISTVQNSTSKKITSFCKFIFVNSKNIKYDEEILFRKWMNAFLSVYLYPVYLRYYQLF</sequence>
<keyword evidence="3" id="KW-1185">Reference proteome</keyword>
<dbReference type="RefSeq" id="WP_376768370.1">
    <property type="nucleotide sequence ID" value="NZ_WHNZ01000015.1"/>
</dbReference>
<protein>
    <recommendedName>
        <fullName evidence="1">Transposase zinc-ribbon domain-containing protein</fullName>
    </recommendedName>
</protein>
<dbReference type="InterPro" id="IPR024442">
    <property type="entry name" value="Transposase_Zn_ribbon"/>
</dbReference>